<evidence type="ECO:0000256" key="1">
    <source>
        <dbReference type="SAM" id="Phobius"/>
    </source>
</evidence>
<evidence type="ECO:0000313" key="2">
    <source>
        <dbReference type="EMBL" id="QDU99242.1"/>
    </source>
</evidence>
<keyword evidence="1" id="KW-0472">Membrane</keyword>
<name>A0A518E571_9BACT</name>
<organism evidence="2 3">
    <name type="scientific">Lignipirellula cremea</name>
    <dbReference type="NCBI Taxonomy" id="2528010"/>
    <lineage>
        <taxon>Bacteria</taxon>
        <taxon>Pseudomonadati</taxon>
        <taxon>Planctomycetota</taxon>
        <taxon>Planctomycetia</taxon>
        <taxon>Pirellulales</taxon>
        <taxon>Pirellulaceae</taxon>
        <taxon>Lignipirellula</taxon>
    </lineage>
</organism>
<feature type="transmembrane region" description="Helical" evidence="1">
    <location>
        <begin position="423"/>
        <end position="446"/>
    </location>
</feature>
<evidence type="ECO:0000313" key="3">
    <source>
        <dbReference type="Proteomes" id="UP000317648"/>
    </source>
</evidence>
<accession>A0A518E571</accession>
<dbReference type="EMBL" id="CP036433">
    <property type="protein sequence ID" value="QDU99242.1"/>
    <property type="molecule type" value="Genomic_DNA"/>
</dbReference>
<gene>
    <name evidence="2" type="ORF">Pla8534_71550</name>
</gene>
<dbReference type="Proteomes" id="UP000317648">
    <property type="component" value="Chromosome"/>
</dbReference>
<dbReference type="PANTHER" id="PTHR32309">
    <property type="entry name" value="TYROSINE-PROTEIN KINASE"/>
    <property type="match status" value="1"/>
</dbReference>
<dbReference type="PANTHER" id="PTHR32309:SF31">
    <property type="entry name" value="CAPSULAR EXOPOLYSACCHARIDE FAMILY"/>
    <property type="match status" value="1"/>
</dbReference>
<feature type="transmembrane region" description="Helical" evidence="1">
    <location>
        <begin position="23"/>
        <end position="42"/>
    </location>
</feature>
<keyword evidence="3" id="KW-1185">Reference proteome</keyword>
<protein>
    <submittedName>
        <fullName evidence="2">Chain length determinant protein</fullName>
    </submittedName>
</protein>
<proteinExistence type="predicted"/>
<dbReference type="KEGG" id="lcre:Pla8534_71550"/>
<reference evidence="2 3" key="1">
    <citation type="submission" date="2019-02" db="EMBL/GenBank/DDBJ databases">
        <title>Deep-cultivation of Planctomycetes and their phenomic and genomic characterization uncovers novel biology.</title>
        <authorList>
            <person name="Wiegand S."/>
            <person name="Jogler M."/>
            <person name="Boedeker C."/>
            <person name="Pinto D."/>
            <person name="Vollmers J."/>
            <person name="Rivas-Marin E."/>
            <person name="Kohn T."/>
            <person name="Peeters S.H."/>
            <person name="Heuer A."/>
            <person name="Rast P."/>
            <person name="Oberbeckmann S."/>
            <person name="Bunk B."/>
            <person name="Jeske O."/>
            <person name="Meyerdierks A."/>
            <person name="Storesund J.E."/>
            <person name="Kallscheuer N."/>
            <person name="Luecker S."/>
            <person name="Lage O.M."/>
            <person name="Pohl T."/>
            <person name="Merkel B.J."/>
            <person name="Hornburger P."/>
            <person name="Mueller R.-W."/>
            <person name="Bruemmer F."/>
            <person name="Labrenz M."/>
            <person name="Spormann A.M."/>
            <person name="Op den Camp H."/>
            <person name="Overmann J."/>
            <person name="Amann R."/>
            <person name="Jetten M.S.M."/>
            <person name="Mascher T."/>
            <person name="Medema M.H."/>
            <person name="Devos D.P."/>
            <person name="Kaster A.-K."/>
            <person name="Ovreas L."/>
            <person name="Rohde M."/>
            <person name="Galperin M.Y."/>
            <person name="Jogler C."/>
        </authorList>
    </citation>
    <scope>NUCLEOTIDE SEQUENCE [LARGE SCALE GENOMIC DNA]</scope>
    <source>
        <strain evidence="2 3">Pla85_3_4</strain>
    </source>
</reference>
<dbReference type="InterPro" id="IPR050445">
    <property type="entry name" value="Bact_polysacc_biosynth/exp"/>
</dbReference>
<dbReference type="OrthoDB" id="240639at2"/>
<keyword evidence="1" id="KW-1133">Transmembrane helix</keyword>
<keyword evidence="1" id="KW-0812">Transmembrane</keyword>
<dbReference type="AlphaFoldDB" id="A0A518E571"/>
<sequence length="497" mass="54576">MPHAAQPVINLPHVCRLLWAHRWIWMTPTMLLGVAALAYALLNRDPWEASQAMLIRDEAVGSLARLGRFDTPESRKSAQEMVLEVARSRSVLREALLEVGAPPRRRSKAAWPTETEIADTRKTVAVKAPSGTEFGKTELFYLRVKDKDRDRAIQLASSICRHLDVQLREVRDQRSASMIDELTRTRNLAADDLQASTEKISAVEVEVGGDLGELRLLTETSAGDSNMRQTLVGIDAELRLARTKQRTEAHLLELITAARHNPQVVVDMPTEMLTALPALKQIKDNLVTAQLKRAELLASRTDRHPMVQNATEQQAEIEAQLHRELGAAASGILAGIEVGATRIRSQMEQRSKIEKRMQHLAAIRAKYSNLSSAVKNREELVKLAEQNLNNARANQAGAAAASLITLIDTPVTGDKPVGPRKAFVVLGGLGGGLMAGLGLLFLLVPIDLAGPAPTSTLIVNGRPLESDRRVPERKQRGGLRLRDALAKIQENQSGIWT</sequence>